<proteinExistence type="predicted"/>
<comment type="caution">
    <text evidence="2">The sequence shown here is derived from an EMBL/GenBank/DDBJ whole genome shotgun (WGS) entry which is preliminary data.</text>
</comment>
<evidence type="ECO:0000313" key="2">
    <source>
        <dbReference type="EMBL" id="RCX31762.1"/>
    </source>
</evidence>
<dbReference type="PANTHER" id="PTHR43689:SF8">
    <property type="entry name" value="ALPHA_BETA-HYDROLASES SUPERFAMILY PROTEIN"/>
    <property type="match status" value="1"/>
</dbReference>
<dbReference type="SUPFAM" id="SSF53474">
    <property type="entry name" value="alpha/beta-Hydrolases"/>
    <property type="match status" value="1"/>
</dbReference>
<sequence>MNAAAWIEHGYLALEGVRLEARWLGPPPGEAPTLVFLHEGLGCVAGWRAFPAEIAAATGCGALIYSRAGYGRSDPVSLPRPLDYQVGEATTVLPRILETTGIRRAVLVGHSDGATIALLHAGRVRDPRVEGLVLMAPHVFNEPVCTAGIRAISESWRTGGLRERLRRLHGANVDVAFEGWRDAWLDPGFRDWNIESCLPDIDIPVLLIQGLEDEYGTLAQLEAITARAGGPVEMATLAQCGHIPYRDQPLATRNHVTAFIRRCLGLADPHRGNDSAAADSGGQDDHEQ</sequence>
<dbReference type="Pfam" id="PF12697">
    <property type="entry name" value="Abhydrolase_6"/>
    <property type="match status" value="1"/>
</dbReference>
<protein>
    <submittedName>
        <fullName evidence="2">Pimeloyl-ACP methyl ester carboxylesterase</fullName>
    </submittedName>
</protein>
<evidence type="ECO:0000313" key="3">
    <source>
        <dbReference type="Proteomes" id="UP000252707"/>
    </source>
</evidence>
<dbReference type="InterPro" id="IPR029058">
    <property type="entry name" value="AB_hydrolase_fold"/>
</dbReference>
<dbReference type="PANTHER" id="PTHR43689">
    <property type="entry name" value="HYDROLASE"/>
    <property type="match status" value="1"/>
</dbReference>
<name>A0A369CCK0_9GAMM</name>
<dbReference type="EMBL" id="QPJY01000002">
    <property type="protein sequence ID" value="RCX31762.1"/>
    <property type="molecule type" value="Genomic_DNA"/>
</dbReference>
<feature type="domain" description="AB hydrolase-1" evidence="1">
    <location>
        <begin position="34"/>
        <end position="251"/>
    </location>
</feature>
<reference evidence="2 3" key="1">
    <citation type="submission" date="2018-07" db="EMBL/GenBank/DDBJ databases">
        <title>Genomic Encyclopedia of Type Strains, Phase IV (KMG-IV): sequencing the most valuable type-strain genomes for metagenomic binning, comparative biology and taxonomic classification.</title>
        <authorList>
            <person name="Goeker M."/>
        </authorList>
    </citation>
    <scope>NUCLEOTIDE SEQUENCE [LARGE SCALE GENOMIC DNA]</scope>
    <source>
        <strain evidence="2 3">DSM 26407</strain>
    </source>
</reference>
<dbReference type="AlphaFoldDB" id="A0A369CCK0"/>
<dbReference type="Proteomes" id="UP000252707">
    <property type="component" value="Unassembled WGS sequence"/>
</dbReference>
<dbReference type="RefSeq" id="WP_211314793.1">
    <property type="nucleotide sequence ID" value="NZ_QPJY01000002.1"/>
</dbReference>
<organism evidence="2 3">
    <name type="scientific">Thioalbus denitrificans</name>
    <dbReference type="NCBI Taxonomy" id="547122"/>
    <lineage>
        <taxon>Bacteria</taxon>
        <taxon>Pseudomonadati</taxon>
        <taxon>Pseudomonadota</taxon>
        <taxon>Gammaproteobacteria</taxon>
        <taxon>Chromatiales</taxon>
        <taxon>Ectothiorhodospiraceae</taxon>
        <taxon>Thioalbus</taxon>
    </lineage>
</organism>
<evidence type="ECO:0000259" key="1">
    <source>
        <dbReference type="Pfam" id="PF12697"/>
    </source>
</evidence>
<dbReference type="Gene3D" id="3.40.50.1820">
    <property type="entry name" value="alpha/beta hydrolase"/>
    <property type="match status" value="1"/>
</dbReference>
<gene>
    <name evidence="2" type="ORF">DFQ59_102109</name>
</gene>
<keyword evidence="3" id="KW-1185">Reference proteome</keyword>
<accession>A0A369CCK0</accession>
<dbReference type="InterPro" id="IPR000073">
    <property type="entry name" value="AB_hydrolase_1"/>
</dbReference>